<feature type="transmembrane region" description="Helical" evidence="1">
    <location>
        <begin position="110"/>
        <end position="132"/>
    </location>
</feature>
<reference evidence="2 3" key="1">
    <citation type="submission" date="2018-07" db="EMBL/GenBank/DDBJ databases">
        <title>Complete genome sequence of Spiroplasma alleghenense PLHS-1 (ATCC 51752).</title>
        <authorList>
            <person name="Chou L."/>
            <person name="Lee T.-Y."/>
            <person name="Tsai Y.-M."/>
            <person name="Kuo C.-H."/>
        </authorList>
    </citation>
    <scope>NUCLEOTIDE SEQUENCE [LARGE SCALE GENOMIC DNA]</scope>
    <source>
        <strain evidence="2 3">PLHS-1</strain>
    </source>
</reference>
<sequence length="247" mass="28298">MKKNKKSLRVKQASNLFAKHRSAIWIQLLTIIVLLIFLPFAKDFIAVLFSTYVAWSAPVTVFYFLFFNLAYVAIYNVSKKSLVTNLIAGFLILLSGTMAILFIPTSRFQAIMFSLGIYLSCIPMVVATWFSFIRGNQVDKYLGFKETLFDLKNFKFKVNNQDVKLELYIGVGHVNVEINKTRRKFNVSKIHSLEFKCASVFNKPGTISFAIGEDIFSYSYYSALEDAIMFALAYNLIRVQPKAFEKK</sequence>
<feature type="transmembrane region" description="Helical" evidence="1">
    <location>
        <begin position="86"/>
        <end position="104"/>
    </location>
</feature>
<organism evidence="2 3">
    <name type="scientific">Spiroplasma alleghenense</name>
    <dbReference type="NCBI Taxonomy" id="216931"/>
    <lineage>
        <taxon>Bacteria</taxon>
        <taxon>Bacillati</taxon>
        <taxon>Mycoplasmatota</taxon>
        <taxon>Mollicutes</taxon>
        <taxon>Entomoplasmatales</taxon>
        <taxon>Spiroplasmataceae</taxon>
        <taxon>Spiroplasma</taxon>
    </lineage>
</organism>
<dbReference type="AlphaFoldDB" id="A0A345Z2Q1"/>
<evidence type="ECO:0000313" key="2">
    <source>
        <dbReference type="EMBL" id="AXK50880.1"/>
    </source>
</evidence>
<dbReference type="Proteomes" id="UP000254792">
    <property type="component" value="Chromosome"/>
</dbReference>
<protein>
    <submittedName>
        <fullName evidence="2">Uncharacterized protein</fullName>
    </submittedName>
</protein>
<feature type="transmembrane region" description="Helical" evidence="1">
    <location>
        <begin position="52"/>
        <end position="74"/>
    </location>
</feature>
<proteinExistence type="predicted"/>
<evidence type="ECO:0000256" key="1">
    <source>
        <dbReference type="SAM" id="Phobius"/>
    </source>
</evidence>
<name>A0A345Z2Q1_9MOLU</name>
<keyword evidence="1" id="KW-0472">Membrane</keyword>
<accession>A0A345Z2Q1</accession>
<gene>
    <name evidence="2" type="ORF">SALLE_v1c02040</name>
</gene>
<keyword evidence="1" id="KW-0812">Transmembrane</keyword>
<dbReference type="OrthoDB" id="9855412at2"/>
<keyword evidence="3" id="KW-1185">Reference proteome</keyword>
<evidence type="ECO:0000313" key="3">
    <source>
        <dbReference type="Proteomes" id="UP000254792"/>
    </source>
</evidence>
<feature type="transmembrane region" description="Helical" evidence="1">
    <location>
        <begin position="21"/>
        <end position="40"/>
    </location>
</feature>
<dbReference type="KEGG" id="salx:SALLE_v1c02040"/>
<dbReference type="RefSeq" id="WP_115557800.1">
    <property type="nucleotide sequence ID" value="NZ_CP031376.1"/>
</dbReference>
<keyword evidence="1" id="KW-1133">Transmembrane helix</keyword>
<dbReference type="EMBL" id="CP031376">
    <property type="protein sequence ID" value="AXK50880.1"/>
    <property type="molecule type" value="Genomic_DNA"/>
</dbReference>